<dbReference type="RefSeq" id="WP_210653622.1">
    <property type="nucleotide sequence ID" value="NZ_JAGKQQ010000001.1"/>
</dbReference>
<dbReference type="EMBL" id="JAGKQQ010000001">
    <property type="protein sequence ID" value="MBP3955547.1"/>
    <property type="molecule type" value="Genomic_DNA"/>
</dbReference>
<name>A0ABS5BPC2_9BACT</name>
<evidence type="ECO:0008006" key="4">
    <source>
        <dbReference type="Google" id="ProtNLM"/>
    </source>
</evidence>
<organism evidence="2 3">
    <name type="scientific">Gemmata palustris</name>
    <dbReference type="NCBI Taxonomy" id="2822762"/>
    <lineage>
        <taxon>Bacteria</taxon>
        <taxon>Pseudomonadati</taxon>
        <taxon>Planctomycetota</taxon>
        <taxon>Planctomycetia</taxon>
        <taxon>Gemmatales</taxon>
        <taxon>Gemmataceae</taxon>
        <taxon>Gemmata</taxon>
    </lineage>
</organism>
<sequence length="118" mass="12288">MRYLVLAVAVAFLSTGCGGEVKSPLGERAIVKGKVMVSGQPVTRGTVVYTPAEGNKADEQTGQIQPSGEYTTSVFPGKYKISVTGSSSVPAKYKSAQSSDMTLDIPSAGKNDADIDLK</sequence>
<evidence type="ECO:0000256" key="1">
    <source>
        <dbReference type="SAM" id="MobiDB-lite"/>
    </source>
</evidence>
<accession>A0ABS5BPC2</accession>
<evidence type="ECO:0000313" key="3">
    <source>
        <dbReference type="Proteomes" id="UP000676565"/>
    </source>
</evidence>
<evidence type="ECO:0000313" key="2">
    <source>
        <dbReference type="EMBL" id="MBP3955547.1"/>
    </source>
</evidence>
<dbReference type="Proteomes" id="UP000676565">
    <property type="component" value="Unassembled WGS sequence"/>
</dbReference>
<gene>
    <name evidence="2" type="ORF">J8F10_09665</name>
</gene>
<proteinExistence type="predicted"/>
<protein>
    <recommendedName>
        <fullName evidence="4">Carboxypeptidase regulatory-like domain-containing protein</fullName>
    </recommendedName>
</protein>
<reference evidence="2 3" key="1">
    <citation type="submission" date="2021-04" db="EMBL/GenBank/DDBJ databases">
        <authorList>
            <person name="Ivanova A."/>
        </authorList>
    </citation>
    <scope>NUCLEOTIDE SEQUENCE [LARGE SCALE GENOMIC DNA]</scope>
    <source>
        <strain evidence="2 3">G18</strain>
    </source>
</reference>
<feature type="region of interest" description="Disordered" evidence="1">
    <location>
        <begin position="95"/>
        <end position="118"/>
    </location>
</feature>
<keyword evidence="3" id="KW-1185">Reference proteome</keyword>
<dbReference type="PROSITE" id="PS51257">
    <property type="entry name" value="PROKAR_LIPOPROTEIN"/>
    <property type="match status" value="1"/>
</dbReference>
<comment type="caution">
    <text evidence="2">The sequence shown here is derived from an EMBL/GenBank/DDBJ whole genome shotgun (WGS) entry which is preliminary data.</text>
</comment>